<evidence type="ECO:0000256" key="6">
    <source>
        <dbReference type="ARBA" id="ARBA00022989"/>
    </source>
</evidence>
<evidence type="ECO:0000256" key="11">
    <source>
        <dbReference type="PIRSR" id="PIRSR605027-4"/>
    </source>
</evidence>
<protein>
    <recommendedName>
        <fullName evidence="12">Glycosyltransferases</fullName>
        <ecNumber evidence="12">2.4.-.-</ecNumber>
    </recommendedName>
</protein>
<sequence>MGFFTGFAPTSNGSSILPSRASAKFTPGENNIPRLQSKVFQPPENSNRSLMAEIPAKKSDNSSELSQFSDEKINNDPIEFDELKPLRLLIIVTTLRPYNLFQSAYLNRLGQTLKLVKAPLLWIVVESKPVWDDTAEVLRRSGVMYRHLVCRENATDAASRVDHQRNHALNHIKHHRLDGIVHFADPSNVYDLEFFDEIRKIEELGTWAVALLSGTRKKVVVEGPVCASSTNQVIGWHVNTRDNNLTANFFLNISSFAFNSSILWDPERWGRSSSMQHNSHNSIEFVQNLVLEDETKVQGLPKGCSNIMLWRLYLQPPSTLSNFPNPRGAWTLDHHLPLNLPFSASSSQR</sequence>
<evidence type="ECO:0000256" key="3">
    <source>
        <dbReference type="ARBA" id="ARBA00022679"/>
    </source>
</evidence>
<keyword evidence="3 12" id="KW-0808">Transferase</keyword>
<proteinExistence type="inferred from homology"/>
<reference evidence="15" key="1">
    <citation type="journal article" date="2013" name="Science">
        <title>The Amborella genome and the evolution of flowering plants.</title>
        <authorList>
            <consortium name="Amborella Genome Project"/>
        </authorList>
    </citation>
    <scope>NUCLEOTIDE SEQUENCE [LARGE SCALE GENOMIC DNA]</scope>
</reference>
<dbReference type="CDD" id="cd00218">
    <property type="entry name" value="GlcAT-I"/>
    <property type="match status" value="1"/>
</dbReference>
<keyword evidence="15" id="KW-1185">Reference proteome</keyword>
<evidence type="ECO:0000256" key="12">
    <source>
        <dbReference type="RuleBase" id="RU363127"/>
    </source>
</evidence>
<dbReference type="GO" id="GO:0000139">
    <property type="term" value="C:Golgi membrane"/>
    <property type="evidence" value="ECO:0000318"/>
    <property type="project" value="GO_Central"/>
</dbReference>
<keyword evidence="7 12" id="KW-0333">Golgi apparatus</keyword>
<dbReference type="GO" id="GO:0042285">
    <property type="term" value="F:xylosyltransferase activity"/>
    <property type="evidence" value="ECO:0000318"/>
    <property type="project" value="GO_Central"/>
</dbReference>
<feature type="site" description="Interaction with galactose moiety of substrate glycoprotein" evidence="11">
    <location>
        <position position="222"/>
    </location>
</feature>
<dbReference type="OMA" id="WIVVESK"/>
<gene>
    <name evidence="14" type="ORF">AMTR_s00080p00165150</name>
</gene>
<dbReference type="InterPro" id="IPR029044">
    <property type="entry name" value="Nucleotide-diphossugar_trans"/>
</dbReference>
<evidence type="ECO:0000256" key="13">
    <source>
        <dbReference type="SAM" id="MobiDB-lite"/>
    </source>
</evidence>
<evidence type="ECO:0000313" key="14">
    <source>
        <dbReference type="EMBL" id="ERN04971.1"/>
    </source>
</evidence>
<keyword evidence="9" id="KW-0325">Glycoprotein</keyword>
<comment type="similarity">
    <text evidence="2 12">Belongs to the glycosyltransferase 43 family.</text>
</comment>
<organism evidence="14 15">
    <name type="scientific">Amborella trichopoda</name>
    <dbReference type="NCBI Taxonomy" id="13333"/>
    <lineage>
        <taxon>Eukaryota</taxon>
        <taxon>Viridiplantae</taxon>
        <taxon>Streptophyta</taxon>
        <taxon>Embryophyta</taxon>
        <taxon>Tracheophyta</taxon>
        <taxon>Spermatophyta</taxon>
        <taxon>Magnoliopsida</taxon>
        <taxon>Amborellales</taxon>
        <taxon>Amborellaceae</taxon>
        <taxon>Amborella</taxon>
    </lineage>
</organism>
<dbReference type="Gene3D" id="3.90.550.10">
    <property type="entry name" value="Spore Coat Polysaccharide Biosynthesis Protein SpsA, Chain A"/>
    <property type="match status" value="1"/>
</dbReference>
<dbReference type="eggNOG" id="KOG1476">
    <property type="taxonomic scope" value="Eukaryota"/>
</dbReference>
<dbReference type="GO" id="GO:0009834">
    <property type="term" value="P:plant-type secondary cell wall biogenesis"/>
    <property type="evidence" value="ECO:0000318"/>
    <property type="project" value="GO_Central"/>
</dbReference>
<evidence type="ECO:0000256" key="5">
    <source>
        <dbReference type="ARBA" id="ARBA00022968"/>
    </source>
</evidence>
<dbReference type="EMBL" id="KI394095">
    <property type="protein sequence ID" value="ERN04971.1"/>
    <property type="molecule type" value="Genomic_DNA"/>
</dbReference>
<dbReference type="Gramene" id="ERN04971">
    <property type="protein sequence ID" value="ERN04971"/>
    <property type="gene ID" value="AMTR_s00080p00165150"/>
</dbReference>
<keyword evidence="4" id="KW-0812">Transmembrane</keyword>
<keyword evidence="10 12" id="KW-0961">Cell wall biogenesis/degradation</keyword>
<evidence type="ECO:0000256" key="1">
    <source>
        <dbReference type="ARBA" id="ARBA00004323"/>
    </source>
</evidence>
<feature type="region of interest" description="Disordered" evidence="13">
    <location>
        <begin position="11"/>
        <end position="46"/>
    </location>
</feature>
<keyword evidence="6" id="KW-1133">Transmembrane helix</keyword>
<evidence type="ECO:0000256" key="2">
    <source>
        <dbReference type="ARBA" id="ARBA00007706"/>
    </source>
</evidence>
<evidence type="ECO:0000256" key="10">
    <source>
        <dbReference type="ARBA" id="ARBA00023316"/>
    </source>
</evidence>
<evidence type="ECO:0000256" key="4">
    <source>
        <dbReference type="ARBA" id="ARBA00022692"/>
    </source>
</evidence>
<dbReference type="KEGG" id="atr:18433137"/>
<dbReference type="EC" id="2.4.-.-" evidence="12"/>
<evidence type="ECO:0000256" key="9">
    <source>
        <dbReference type="ARBA" id="ARBA00023180"/>
    </source>
</evidence>
<dbReference type="HOGENOM" id="CLU_044006_2_0_1"/>
<dbReference type="PANTHER" id="PTHR10896">
    <property type="entry name" value="GALACTOSYLGALACTOSYLXYLOSYLPROTEIN 3-BETA-GLUCURONOSYLTRANSFERASE BETA-1,3-GLUCURONYLTRANSFERASE"/>
    <property type="match status" value="1"/>
</dbReference>
<dbReference type="STRING" id="13333.W1PBI0"/>
<dbReference type="SUPFAM" id="SSF53448">
    <property type="entry name" value="Nucleotide-diphospho-sugar transferases"/>
    <property type="match status" value="1"/>
</dbReference>
<dbReference type="AlphaFoldDB" id="W1PBI0"/>
<evidence type="ECO:0000256" key="7">
    <source>
        <dbReference type="ARBA" id="ARBA00023034"/>
    </source>
</evidence>
<accession>W1PBI0</accession>
<evidence type="ECO:0000256" key="8">
    <source>
        <dbReference type="ARBA" id="ARBA00023136"/>
    </source>
</evidence>
<dbReference type="GO" id="GO:0071555">
    <property type="term" value="P:cell wall organization"/>
    <property type="evidence" value="ECO:0007669"/>
    <property type="project" value="UniProtKB-KW"/>
</dbReference>
<name>W1PBI0_AMBTC</name>
<dbReference type="PANTHER" id="PTHR10896:SF59">
    <property type="entry name" value="BETA-1,4-XYLOSYLTRANSFERASE IRX9"/>
    <property type="match status" value="1"/>
</dbReference>
<keyword evidence="8" id="KW-0472">Membrane</keyword>
<dbReference type="Pfam" id="PF03360">
    <property type="entry name" value="Glyco_transf_43"/>
    <property type="match status" value="1"/>
</dbReference>
<comment type="function">
    <text evidence="12">Involved in the synthesis of glucuronoxylan hemicellulose in secondary cell walls.</text>
</comment>
<dbReference type="Proteomes" id="UP000017836">
    <property type="component" value="Unassembled WGS sequence"/>
</dbReference>
<dbReference type="OrthoDB" id="675023at2759"/>
<dbReference type="InterPro" id="IPR005027">
    <property type="entry name" value="Glyco_trans_43"/>
</dbReference>
<evidence type="ECO:0000313" key="15">
    <source>
        <dbReference type="Proteomes" id="UP000017836"/>
    </source>
</evidence>
<comment type="subcellular location">
    <subcellularLocation>
        <location evidence="1 12">Golgi apparatus membrane</location>
        <topology evidence="1 12">Single-pass type II membrane protein</topology>
    </subcellularLocation>
</comment>
<keyword evidence="5 12" id="KW-0735">Signal-anchor</keyword>
<dbReference type="GO" id="GO:0010417">
    <property type="term" value="P:glucuronoxylan biosynthetic process"/>
    <property type="evidence" value="ECO:0000318"/>
    <property type="project" value="GO_Central"/>
</dbReference>
<dbReference type="GO" id="GO:0015018">
    <property type="term" value="F:galactosylgalactosylxylosylprotein 3-beta-glucuronosyltransferase activity"/>
    <property type="evidence" value="ECO:0007669"/>
    <property type="project" value="InterPro"/>
</dbReference>